<dbReference type="Proteomes" id="UP000494165">
    <property type="component" value="Unassembled WGS sequence"/>
</dbReference>
<dbReference type="AlphaFoldDB" id="A0A8S1DR11"/>
<proteinExistence type="predicted"/>
<gene>
    <name evidence="1" type="ORF">CLODIP_2_CD00598</name>
</gene>
<dbReference type="Gene3D" id="1.10.1170.10">
    <property type="entry name" value="Inhibitor Of Apoptosis Protein (2mihbC-IAP-1), Chain A"/>
    <property type="match status" value="2"/>
</dbReference>
<dbReference type="GO" id="GO:0051726">
    <property type="term" value="P:regulation of cell cycle"/>
    <property type="evidence" value="ECO:0007669"/>
    <property type="project" value="TreeGrafter"/>
</dbReference>
<keyword evidence="2" id="KW-1185">Reference proteome</keyword>
<dbReference type="InterPro" id="IPR011029">
    <property type="entry name" value="DEATH-like_dom_sf"/>
</dbReference>
<dbReference type="PANTHER" id="PTHR10044:SF139">
    <property type="entry name" value="DEATH-ASSOCIATED INHIBITOR OF APOPTOSIS 2"/>
    <property type="match status" value="1"/>
</dbReference>
<dbReference type="OrthoDB" id="5855668at2759"/>
<dbReference type="GO" id="GO:0005634">
    <property type="term" value="C:nucleus"/>
    <property type="evidence" value="ECO:0007669"/>
    <property type="project" value="TreeGrafter"/>
</dbReference>
<dbReference type="SMART" id="SM00238">
    <property type="entry name" value="BIR"/>
    <property type="match status" value="1"/>
</dbReference>
<comment type="caution">
    <text evidence="1">The sequence shown here is derived from an EMBL/GenBank/DDBJ whole genome shotgun (WGS) entry which is preliminary data.</text>
</comment>
<feature type="non-terminal residue" evidence="1">
    <location>
        <position position="1"/>
    </location>
</feature>
<dbReference type="PANTHER" id="PTHR10044">
    <property type="entry name" value="INHIBITOR OF APOPTOSIS"/>
    <property type="match status" value="1"/>
</dbReference>
<evidence type="ECO:0000313" key="1">
    <source>
        <dbReference type="EMBL" id="CAB3384966.1"/>
    </source>
</evidence>
<organism evidence="1 2">
    <name type="scientific">Cloeon dipterum</name>
    <dbReference type="NCBI Taxonomy" id="197152"/>
    <lineage>
        <taxon>Eukaryota</taxon>
        <taxon>Metazoa</taxon>
        <taxon>Ecdysozoa</taxon>
        <taxon>Arthropoda</taxon>
        <taxon>Hexapoda</taxon>
        <taxon>Insecta</taxon>
        <taxon>Pterygota</taxon>
        <taxon>Palaeoptera</taxon>
        <taxon>Ephemeroptera</taxon>
        <taxon>Pisciforma</taxon>
        <taxon>Baetidae</taxon>
        <taxon>Cloeon</taxon>
    </lineage>
</organism>
<dbReference type="Pfam" id="PF00653">
    <property type="entry name" value="BIR"/>
    <property type="match status" value="1"/>
</dbReference>
<dbReference type="GO" id="GO:0005737">
    <property type="term" value="C:cytoplasm"/>
    <property type="evidence" value="ECO:0007669"/>
    <property type="project" value="TreeGrafter"/>
</dbReference>
<dbReference type="PROSITE" id="PS50143">
    <property type="entry name" value="BIR_REPEAT_2"/>
    <property type="match status" value="1"/>
</dbReference>
<evidence type="ECO:0008006" key="3">
    <source>
        <dbReference type="Google" id="ProtNLM"/>
    </source>
</evidence>
<dbReference type="Gene3D" id="1.10.533.10">
    <property type="entry name" value="Death Domain, Fas"/>
    <property type="match status" value="1"/>
</dbReference>
<dbReference type="EMBL" id="CADEPI010000383">
    <property type="protein sequence ID" value="CAB3384966.1"/>
    <property type="molecule type" value="Genomic_DNA"/>
</dbReference>
<dbReference type="SUPFAM" id="SSF57924">
    <property type="entry name" value="Inhibitor of apoptosis (IAP) repeat"/>
    <property type="match status" value="1"/>
</dbReference>
<dbReference type="InterPro" id="IPR001370">
    <property type="entry name" value="BIR_rpt"/>
</dbReference>
<accession>A0A8S1DR11</accession>
<evidence type="ECO:0000313" key="2">
    <source>
        <dbReference type="Proteomes" id="UP000494165"/>
    </source>
</evidence>
<dbReference type="InterPro" id="IPR050784">
    <property type="entry name" value="IAP"/>
</dbReference>
<name>A0A8S1DR11_9INSE</name>
<reference evidence="1 2" key="1">
    <citation type="submission" date="2020-04" db="EMBL/GenBank/DDBJ databases">
        <authorList>
            <person name="Alioto T."/>
            <person name="Alioto T."/>
            <person name="Gomez Garrido J."/>
        </authorList>
    </citation>
    <scope>NUCLEOTIDE SEQUENCE [LARGE SCALE GENOMIC DNA]</scope>
</reference>
<protein>
    <recommendedName>
        <fullName evidence="3">RING-type domain-containing protein</fullName>
    </recommendedName>
</protein>
<sequence>MHKLHTIRLGLTFPDNLDGKEREIFALRRGPRSEERGGRIKDRRRGRSERNWCVCEHCSVAIKDWLPDENPLEKHARENPQCPFVARINTLFFTNFEGYKAAVNSMATKLSSSAKYGLDALQELNLNSEPKEIPMEYVCKVCYNKEIEIAFLPCSHAVVCT</sequence>